<name>A0A395J380_9HELO</name>
<organism evidence="2 3">
    <name type="scientific">Monilinia fructigena</name>
    <dbReference type="NCBI Taxonomy" id="38457"/>
    <lineage>
        <taxon>Eukaryota</taxon>
        <taxon>Fungi</taxon>
        <taxon>Dikarya</taxon>
        <taxon>Ascomycota</taxon>
        <taxon>Pezizomycotina</taxon>
        <taxon>Leotiomycetes</taxon>
        <taxon>Helotiales</taxon>
        <taxon>Sclerotiniaceae</taxon>
        <taxon>Monilinia</taxon>
    </lineage>
</organism>
<feature type="compositionally biased region" description="Low complexity" evidence="1">
    <location>
        <begin position="31"/>
        <end position="40"/>
    </location>
</feature>
<evidence type="ECO:0000256" key="1">
    <source>
        <dbReference type="SAM" id="MobiDB-lite"/>
    </source>
</evidence>
<dbReference type="Proteomes" id="UP000249056">
    <property type="component" value="Unassembled WGS sequence"/>
</dbReference>
<evidence type="ECO:0000313" key="3">
    <source>
        <dbReference type="Proteomes" id="UP000249056"/>
    </source>
</evidence>
<protein>
    <submittedName>
        <fullName evidence="2">Uncharacterized protein</fullName>
    </submittedName>
</protein>
<keyword evidence="3" id="KW-1185">Reference proteome</keyword>
<comment type="caution">
    <text evidence="2">The sequence shown here is derived from an EMBL/GenBank/DDBJ whole genome shotgun (WGS) entry which is preliminary data.</text>
</comment>
<feature type="region of interest" description="Disordered" evidence="1">
    <location>
        <begin position="20"/>
        <end position="54"/>
    </location>
</feature>
<accession>A0A395J380</accession>
<proteinExistence type="predicted"/>
<dbReference type="OrthoDB" id="3548996at2759"/>
<gene>
    <name evidence="2" type="ORF">DID88_001225</name>
</gene>
<dbReference type="EMBL" id="QKRW01000011">
    <property type="protein sequence ID" value="RAL65119.1"/>
    <property type="molecule type" value="Genomic_DNA"/>
</dbReference>
<dbReference type="AlphaFoldDB" id="A0A395J380"/>
<sequence length="304" mass="35156">MSVDVNDVWHEFRVGLEDLKNKRSKSEDEVSPSTSSSPSPGTIEGAELSPTLQTSDDSSFVDLTLSPTLLSSNPRSNSTDHITTENHFLSVDTLPGDLLSLGSPEVLQSSISIMCTIKFNDLYYFDMQVPPYHPDHFFDLTQDPERWAHMCIVSPHNEHEDSPNRYIDHCLNLMWNKNGNCRDILGVLVFAWFLVDKEDTWNFWDRLWRLAMNRIVFKDESGRSISYLGRIDLPGGLRRACWNHALQEFLEDEGYWGSSALFTVDERNGLRWIKLTAEEEENMTNSDSFAENWMIELPRNEYYW</sequence>
<reference evidence="2 3" key="1">
    <citation type="submission" date="2018-06" db="EMBL/GenBank/DDBJ databases">
        <title>Genome Sequence of the Brown Rot Fungal Pathogen Monilinia fructigena.</title>
        <authorList>
            <person name="Landi L."/>
            <person name="De Miccolis Angelini R.M."/>
            <person name="Pollastro S."/>
            <person name="Abate D."/>
            <person name="Faretra F."/>
            <person name="Romanazzi G."/>
        </authorList>
    </citation>
    <scope>NUCLEOTIDE SEQUENCE [LARGE SCALE GENOMIC DNA]</scope>
    <source>
        <strain evidence="2 3">Mfrg269</strain>
    </source>
</reference>
<evidence type="ECO:0000313" key="2">
    <source>
        <dbReference type="EMBL" id="RAL65119.1"/>
    </source>
</evidence>